<dbReference type="Gene3D" id="3.30.1490.300">
    <property type="match status" value="1"/>
</dbReference>
<proteinExistence type="predicted"/>
<dbReference type="AlphaFoldDB" id="A0A0G0BKD5"/>
<reference evidence="1 2" key="1">
    <citation type="journal article" date="2015" name="Nature">
        <title>rRNA introns, odd ribosomes, and small enigmatic genomes across a large radiation of phyla.</title>
        <authorList>
            <person name="Brown C.T."/>
            <person name="Hug L.A."/>
            <person name="Thomas B.C."/>
            <person name="Sharon I."/>
            <person name="Castelle C.J."/>
            <person name="Singh A."/>
            <person name="Wilkins M.J."/>
            <person name="Williams K.H."/>
            <person name="Banfield J.F."/>
        </authorList>
    </citation>
    <scope>NUCLEOTIDE SEQUENCE [LARGE SCALE GENOMIC DNA]</scope>
</reference>
<organism evidence="1 2">
    <name type="scientific">candidate division CPR3 bacterium GW2011_GWF2_35_18</name>
    <dbReference type="NCBI Taxonomy" id="1618350"/>
    <lineage>
        <taxon>Bacteria</taxon>
        <taxon>Bacteria division CPR3</taxon>
    </lineage>
</organism>
<dbReference type="NCBIfam" id="TIGR01175">
    <property type="entry name" value="pilM"/>
    <property type="match status" value="1"/>
</dbReference>
<dbReference type="PIRSF" id="PIRSF019169">
    <property type="entry name" value="PilM"/>
    <property type="match status" value="1"/>
</dbReference>
<dbReference type="Pfam" id="PF11104">
    <property type="entry name" value="PilM_2"/>
    <property type="match status" value="1"/>
</dbReference>
<accession>A0A0G0BKD5</accession>
<dbReference type="InterPro" id="IPR050696">
    <property type="entry name" value="FtsA/MreB"/>
</dbReference>
<dbReference type="STRING" id="1618350.UR67_C0002G0084"/>
<gene>
    <name evidence="1" type="ORF">UR67_C0002G0084</name>
</gene>
<sequence length="346" mass="37952">MADNFLGLDIGSNNIKIVELKRTSNGLLLQAYGSIETPKGASKSESQADLEEIATATRKLMKEIHVTTNKVVVGLPESVVFTRVVELPVMSDQELKTAMRWEAEQFIPIPLKDVKYDYEVVKRPTKESKDSKDKMSVFFVAVPNTTIERYLKIMKVAALEPVAFETELLALVRSLSPEGNASPSTLIINIGAETTDLCIVSKGNIAFTRSISSGGNALSKAIAQELGFEMTQAEEYKKSYGLLENELEGKIQEIIKPIFDVIVGEVERGLLFYQTHHPTDSVKRIILCGGTAKLPGIVMYLAGALDLEVQLGDPWNNVKKGSPDLAKKLEEHAPLYAVAVGLAMRV</sequence>
<dbReference type="EMBL" id="LBQB01000002">
    <property type="protein sequence ID" value="KKP69964.1"/>
    <property type="molecule type" value="Genomic_DNA"/>
</dbReference>
<dbReference type="InterPro" id="IPR043129">
    <property type="entry name" value="ATPase_NBD"/>
</dbReference>
<dbReference type="SUPFAM" id="SSF53067">
    <property type="entry name" value="Actin-like ATPase domain"/>
    <property type="match status" value="2"/>
</dbReference>
<evidence type="ECO:0000313" key="2">
    <source>
        <dbReference type="Proteomes" id="UP000034581"/>
    </source>
</evidence>
<name>A0A0G0BKD5_UNCC3</name>
<protein>
    <submittedName>
        <fullName evidence="1">Type IV pilus assembly protein PilM</fullName>
    </submittedName>
</protein>
<dbReference type="InterPro" id="IPR005883">
    <property type="entry name" value="PilM"/>
</dbReference>
<evidence type="ECO:0000313" key="1">
    <source>
        <dbReference type="EMBL" id="KKP69964.1"/>
    </source>
</evidence>
<comment type="caution">
    <text evidence="1">The sequence shown here is derived from an EMBL/GenBank/DDBJ whole genome shotgun (WGS) entry which is preliminary data.</text>
</comment>
<dbReference type="PANTHER" id="PTHR32432:SF3">
    <property type="entry name" value="ETHANOLAMINE UTILIZATION PROTEIN EUTJ"/>
    <property type="match status" value="1"/>
</dbReference>
<dbReference type="Proteomes" id="UP000034581">
    <property type="component" value="Unassembled WGS sequence"/>
</dbReference>
<dbReference type="CDD" id="cd24049">
    <property type="entry name" value="ASKHA_NBD_PilM"/>
    <property type="match status" value="1"/>
</dbReference>
<dbReference type="Gene3D" id="3.30.420.40">
    <property type="match status" value="2"/>
</dbReference>
<dbReference type="PANTHER" id="PTHR32432">
    <property type="entry name" value="CELL DIVISION PROTEIN FTSA-RELATED"/>
    <property type="match status" value="1"/>
</dbReference>